<protein>
    <submittedName>
        <fullName evidence="3">Uncharacterized protein</fullName>
    </submittedName>
</protein>
<proteinExistence type="predicted"/>
<organism evidence="3 4">
    <name type="scientific">Manduca sexta</name>
    <name type="common">Tobacco hawkmoth</name>
    <name type="synonym">Tobacco hornworm</name>
    <dbReference type="NCBI Taxonomy" id="7130"/>
    <lineage>
        <taxon>Eukaryota</taxon>
        <taxon>Metazoa</taxon>
        <taxon>Ecdysozoa</taxon>
        <taxon>Arthropoda</taxon>
        <taxon>Hexapoda</taxon>
        <taxon>Insecta</taxon>
        <taxon>Pterygota</taxon>
        <taxon>Neoptera</taxon>
        <taxon>Endopterygota</taxon>
        <taxon>Lepidoptera</taxon>
        <taxon>Glossata</taxon>
        <taxon>Ditrysia</taxon>
        <taxon>Bombycoidea</taxon>
        <taxon>Sphingidae</taxon>
        <taxon>Sphinginae</taxon>
        <taxon>Sphingini</taxon>
        <taxon>Manduca</taxon>
    </lineage>
</organism>
<dbReference type="OrthoDB" id="8192989at2759"/>
<dbReference type="EMBL" id="JH668356">
    <property type="protein sequence ID" value="KAG6448314.1"/>
    <property type="molecule type" value="Genomic_DNA"/>
</dbReference>
<feature type="chain" id="PRO_5036759498" evidence="2">
    <location>
        <begin position="24"/>
        <end position="182"/>
    </location>
</feature>
<evidence type="ECO:0000256" key="2">
    <source>
        <dbReference type="SAM" id="SignalP"/>
    </source>
</evidence>
<evidence type="ECO:0000313" key="4">
    <source>
        <dbReference type="Proteomes" id="UP000791440"/>
    </source>
</evidence>
<feature type="signal peptide" evidence="2">
    <location>
        <begin position="1"/>
        <end position="23"/>
    </location>
</feature>
<evidence type="ECO:0000256" key="1">
    <source>
        <dbReference type="SAM" id="MobiDB-lite"/>
    </source>
</evidence>
<reference evidence="3" key="1">
    <citation type="journal article" date="2016" name="Insect Biochem. Mol. Biol.">
        <title>Multifaceted biological insights from a draft genome sequence of the tobacco hornworm moth, Manduca sexta.</title>
        <authorList>
            <person name="Kanost M.R."/>
            <person name="Arrese E.L."/>
            <person name="Cao X."/>
            <person name="Chen Y.R."/>
            <person name="Chellapilla S."/>
            <person name="Goldsmith M.R."/>
            <person name="Grosse-Wilde E."/>
            <person name="Heckel D.G."/>
            <person name="Herndon N."/>
            <person name="Jiang H."/>
            <person name="Papanicolaou A."/>
            <person name="Qu J."/>
            <person name="Soulages J.L."/>
            <person name="Vogel H."/>
            <person name="Walters J."/>
            <person name="Waterhouse R.M."/>
            <person name="Ahn S.J."/>
            <person name="Almeida F.C."/>
            <person name="An C."/>
            <person name="Aqrawi P."/>
            <person name="Bretschneider A."/>
            <person name="Bryant W.B."/>
            <person name="Bucks S."/>
            <person name="Chao H."/>
            <person name="Chevignon G."/>
            <person name="Christen J.M."/>
            <person name="Clarke D.F."/>
            <person name="Dittmer N.T."/>
            <person name="Ferguson L.C.F."/>
            <person name="Garavelou S."/>
            <person name="Gordon K.H.J."/>
            <person name="Gunaratna R.T."/>
            <person name="Han Y."/>
            <person name="Hauser F."/>
            <person name="He Y."/>
            <person name="Heidel-Fischer H."/>
            <person name="Hirsh A."/>
            <person name="Hu Y."/>
            <person name="Jiang H."/>
            <person name="Kalra D."/>
            <person name="Klinner C."/>
            <person name="Konig C."/>
            <person name="Kovar C."/>
            <person name="Kroll A.R."/>
            <person name="Kuwar S.S."/>
            <person name="Lee S.L."/>
            <person name="Lehman R."/>
            <person name="Li K."/>
            <person name="Li Z."/>
            <person name="Liang H."/>
            <person name="Lovelace S."/>
            <person name="Lu Z."/>
            <person name="Mansfield J.H."/>
            <person name="McCulloch K.J."/>
            <person name="Mathew T."/>
            <person name="Morton B."/>
            <person name="Muzny D.M."/>
            <person name="Neunemann D."/>
            <person name="Ongeri F."/>
            <person name="Pauchet Y."/>
            <person name="Pu L.L."/>
            <person name="Pyrousis I."/>
            <person name="Rao X.J."/>
            <person name="Redding A."/>
            <person name="Roesel C."/>
            <person name="Sanchez-Gracia A."/>
            <person name="Schaack S."/>
            <person name="Shukla A."/>
            <person name="Tetreau G."/>
            <person name="Wang Y."/>
            <person name="Xiong G.H."/>
            <person name="Traut W."/>
            <person name="Walsh T.K."/>
            <person name="Worley K.C."/>
            <person name="Wu D."/>
            <person name="Wu W."/>
            <person name="Wu Y.Q."/>
            <person name="Zhang X."/>
            <person name="Zou Z."/>
            <person name="Zucker H."/>
            <person name="Briscoe A.D."/>
            <person name="Burmester T."/>
            <person name="Clem R.J."/>
            <person name="Feyereisen R."/>
            <person name="Grimmelikhuijzen C.J.P."/>
            <person name="Hamodrakas S.J."/>
            <person name="Hansson B.S."/>
            <person name="Huguet E."/>
            <person name="Jermiin L.S."/>
            <person name="Lan Q."/>
            <person name="Lehman H.K."/>
            <person name="Lorenzen M."/>
            <person name="Merzendorfer H."/>
            <person name="Michalopoulos I."/>
            <person name="Morton D.B."/>
            <person name="Muthukrishnan S."/>
            <person name="Oakeshott J.G."/>
            <person name="Palmer W."/>
            <person name="Park Y."/>
            <person name="Passarelli A.L."/>
            <person name="Rozas J."/>
            <person name="Schwartz L.M."/>
            <person name="Smith W."/>
            <person name="Southgate A."/>
            <person name="Vilcinskas A."/>
            <person name="Vogt R."/>
            <person name="Wang P."/>
            <person name="Werren J."/>
            <person name="Yu X.Q."/>
            <person name="Zhou J.J."/>
            <person name="Brown S.J."/>
            <person name="Scherer S.E."/>
            <person name="Richards S."/>
            <person name="Blissard G.W."/>
        </authorList>
    </citation>
    <scope>NUCLEOTIDE SEQUENCE</scope>
</reference>
<comment type="caution">
    <text evidence="3">The sequence shown here is derived from an EMBL/GenBank/DDBJ whole genome shotgun (WGS) entry which is preliminary data.</text>
</comment>
<keyword evidence="4" id="KW-1185">Reference proteome</keyword>
<evidence type="ECO:0000313" key="3">
    <source>
        <dbReference type="EMBL" id="KAG6448314.1"/>
    </source>
</evidence>
<reference evidence="3" key="2">
    <citation type="submission" date="2020-12" db="EMBL/GenBank/DDBJ databases">
        <authorList>
            <person name="Kanost M."/>
        </authorList>
    </citation>
    <scope>NUCLEOTIDE SEQUENCE</scope>
</reference>
<feature type="compositionally biased region" description="Polar residues" evidence="1">
    <location>
        <begin position="134"/>
        <end position="148"/>
    </location>
</feature>
<feature type="compositionally biased region" description="Basic and acidic residues" evidence="1">
    <location>
        <begin position="107"/>
        <end position="121"/>
    </location>
</feature>
<name>A0A921Z0V5_MANSE</name>
<sequence>MVNYRRVVCETAALAALVVATLAAPAPPPGCDHVAHYDQRQNGSDNIRVHVDGVVVAVMPAESFAESLLTALPDFADFLEEEEFDTHKPKPPQSEVPMPPSNAAPSKPEEKPQATPDKEEVASLPAKPAEASNPDASSVDSSTAQPAKNQKKEQYLKQRKAQRVKNYLASFLMPLLRKNRHH</sequence>
<gene>
    <name evidence="3" type="ORF">O3G_MSEX005439</name>
</gene>
<feature type="compositionally biased region" description="Pro residues" evidence="1">
    <location>
        <begin position="91"/>
        <end position="102"/>
    </location>
</feature>
<keyword evidence="2" id="KW-0732">Signal</keyword>
<dbReference type="Proteomes" id="UP000791440">
    <property type="component" value="Unassembled WGS sequence"/>
</dbReference>
<dbReference type="AlphaFoldDB" id="A0A921Z0V5"/>
<feature type="region of interest" description="Disordered" evidence="1">
    <location>
        <begin position="82"/>
        <end position="161"/>
    </location>
</feature>
<accession>A0A921Z0V5</accession>